<dbReference type="Pfam" id="PF09998">
    <property type="entry name" value="DUF2239"/>
    <property type="match status" value="1"/>
</dbReference>
<evidence type="ECO:0000256" key="1">
    <source>
        <dbReference type="SAM" id="MobiDB-lite"/>
    </source>
</evidence>
<reference evidence="2 3" key="2">
    <citation type="journal article" date="2016" name="Appl. Microbiol. Biotechnol.">
        <title>Mutations improving production and secretion of extracellular lipase by Burkholderia glumae PG1.</title>
        <authorList>
            <person name="Knapp A."/>
            <person name="Voget S."/>
            <person name="Gao R."/>
            <person name="Zaburannyi N."/>
            <person name="Krysciak D."/>
            <person name="Breuer M."/>
            <person name="Hauer B."/>
            <person name="Streit W.R."/>
            <person name="Muller R."/>
            <person name="Daniel R."/>
            <person name="Jaeger K.E."/>
        </authorList>
    </citation>
    <scope>NUCLEOTIDE SEQUENCE [LARGE SCALE GENOMIC DNA]</scope>
    <source>
        <strain evidence="2 3">PG1</strain>
    </source>
</reference>
<dbReference type="KEGG" id="bgp:BGL_2c14080"/>
<evidence type="ECO:0000313" key="3">
    <source>
        <dbReference type="Proteomes" id="UP000031838"/>
    </source>
</evidence>
<dbReference type="Proteomes" id="UP000031838">
    <property type="component" value="Chromosome 2"/>
</dbReference>
<keyword evidence="3" id="KW-1185">Reference proteome</keyword>
<reference evidence="3" key="1">
    <citation type="submission" date="2011-03" db="EMBL/GenBank/DDBJ databases">
        <authorList>
            <person name="Voget S."/>
            <person name="Streit W.R."/>
            <person name="Jaeger K.E."/>
            <person name="Daniel R."/>
        </authorList>
    </citation>
    <scope>NUCLEOTIDE SEQUENCE [LARGE SCALE GENOMIC DNA]</scope>
    <source>
        <strain evidence="3">PG1</strain>
    </source>
</reference>
<dbReference type="HOGENOM" id="CLU_084995_0_0_4"/>
<name>A0A0B6S863_BURPL</name>
<accession>A0A0B6S863</accession>
<dbReference type="RefSeq" id="WP_042627917.1">
    <property type="nucleotide sequence ID" value="NZ_CP002581.1"/>
</dbReference>
<organism evidence="2 3">
    <name type="scientific">Burkholderia plantarii</name>
    <dbReference type="NCBI Taxonomy" id="41899"/>
    <lineage>
        <taxon>Bacteria</taxon>
        <taxon>Pseudomonadati</taxon>
        <taxon>Pseudomonadota</taxon>
        <taxon>Betaproteobacteria</taxon>
        <taxon>Burkholderiales</taxon>
        <taxon>Burkholderiaceae</taxon>
        <taxon>Burkholderia</taxon>
    </lineage>
</organism>
<feature type="region of interest" description="Disordered" evidence="1">
    <location>
        <begin position="73"/>
        <end position="108"/>
    </location>
</feature>
<proteinExistence type="predicted"/>
<gene>
    <name evidence="2" type="ORF">BGL_2c14080</name>
</gene>
<dbReference type="InterPro" id="IPR018715">
    <property type="entry name" value="DUF2239"/>
</dbReference>
<sequence>MSDTVSLPRYTGFEGATHLASGDLATVALAIRRAARAADAPPVLLFDNATGRVIDVDLRGSDDEIRARFAADTGTGTDAAAPGAADAAVEPAADAPPAGGTPRGRGRPKLGVVAREVTLLPRHWDWLATQPGGASVALRKLVDEARRVSGERDQRRAAHERAYHCMSALAGDLPGFEEAARALFADDAAGFRRRIAGWPADVHAHLLRLAQAGPVEG</sequence>
<evidence type="ECO:0008006" key="4">
    <source>
        <dbReference type="Google" id="ProtNLM"/>
    </source>
</evidence>
<dbReference type="EMBL" id="CP002581">
    <property type="protein sequence ID" value="AJK49475.1"/>
    <property type="molecule type" value="Genomic_DNA"/>
</dbReference>
<protein>
    <recommendedName>
        <fullName evidence="4">DUF2239 domain-containing protein</fullName>
    </recommendedName>
</protein>
<feature type="compositionally biased region" description="Low complexity" evidence="1">
    <location>
        <begin position="73"/>
        <end position="100"/>
    </location>
</feature>
<dbReference type="AlphaFoldDB" id="A0A0B6S863"/>
<evidence type="ECO:0000313" key="2">
    <source>
        <dbReference type="EMBL" id="AJK49475.1"/>
    </source>
</evidence>